<dbReference type="AlphaFoldDB" id="A0A2U2N5M3"/>
<dbReference type="InterPro" id="IPR050982">
    <property type="entry name" value="Auxin_biosynth/cation_transpt"/>
</dbReference>
<comment type="caution">
    <text evidence="3">The sequence shown here is derived from an EMBL/GenBank/DDBJ whole genome shotgun (WGS) entry which is preliminary data.</text>
</comment>
<evidence type="ECO:0000256" key="1">
    <source>
        <dbReference type="ARBA" id="ARBA00023002"/>
    </source>
</evidence>
<keyword evidence="1" id="KW-0560">Oxidoreductase</keyword>
<dbReference type="Gene3D" id="3.50.50.60">
    <property type="entry name" value="FAD/NAD(P)-binding domain"/>
    <property type="match status" value="2"/>
</dbReference>
<dbReference type="GO" id="GO:0004497">
    <property type="term" value="F:monooxygenase activity"/>
    <property type="evidence" value="ECO:0007669"/>
    <property type="project" value="TreeGrafter"/>
</dbReference>
<feature type="region of interest" description="Disordered" evidence="2">
    <location>
        <begin position="430"/>
        <end position="451"/>
    </location>
</feature>
<dbReference type="EMBL" id="QFFI01000006">
    <property type="protein sequence ID" value="PWG64367.1"/>
    <property type="molecule type" value="Genomic_DNA"/>
</dbReference>
<accession>A0A2U2N5M3</accession>
<dbReference type="GO" id="GO:0050660">
    <property type="term" value="F:flavin adenine dinucleotide binding"/>
    <property type="evidence" value="ECO:0007669"/>
    <property type="project" value="TreeGrafter"/>
</dbReference>
<dbReference type="OrthoDB" id="9773233at2"/>
<dbReference type="Pfam" id="PF13738">
    <property type="entry name" value="Pyr_redox_3"/>
    <property type="match status" value="1"/>
</dbReference>
<dbReference type="PANTHER" id="PTHR43539:SF78">
    <property type="entry name" value="FLAVIN-CONTAINING MONOOXYGENASE"/>
    <property type="match status" value="1"/>
</dbReference>
<evidence type="ECO:0000313" key="4">
    <source>
        <dbReference type="Proteomes" id="UP000245474"/>
    </source>
</evidence>
<gene>
    <name evidence="3" type="ORF">DEM34_05670</name>
</gene>
<name>A0A2U2N5M3_9GAMM</name>
<dbReference type="SUPFAM" id="SSF51905">
    <property type="entry name" value="FAD/NAD(P)-binding domain"/>
    <property type="match status" value="2"/>
</dbReference>
<dbReference type="Proteomes" id="UP000245474">
    <property type="component" value="Unassembled WGS sequence"/>
</dbReference>
<keyword evidence="4" id="KW-1185">Reference proteome</keyword>
<organism evidence="3 4">
    <name type="scientific">Sediminicurvatus halobius</name>
    <dbReference type="NCBI Taxonomy" id="2182432"/>
    <lineage>
        <taxon>Bacteria</taxon>
        <taxon>Pseudomonadati</taxon>
        <taxon>Pseudomonadota</taxon>
        <taxon>Gammaproteobacteria</taxon>
        <taxon>Chromatiales</taxon>
        <taxon>Ectothiorhodospiraceae</taxon>
        <taxon>Sediminicurvatus</taxon>
    </lineage>
</organism>
<dbReference type="PRINTS" id="PR00411">
    <property type="entry name" value="PNDRDTASEI"/>
</dbReference>
<sequence>MSAAHHQTGRGRPGTVDVVVLGAGHSGLAMSHCLAERGIEHVVLERGEVGNAWRHERWASLRLLTPNWQSRLPGYRYHGADPDGFMTMPEVVDFIAGYARQLAAPVHTGTTVTSVTAMEGGYRVRTDRGEWRCRALVIATGARNLPAVPALTAAVPPEIFTIHPLAYRQPEQLPPGGVLVVGASATGVQLADELQRSGRPVTLAVGEHVRVPRRYRGRDIQWWLDAAGILDQRYDEVDDPVRVRHLPSPQLVGSPEHATLDLNALGARGVHLVGRLAGLRDGRLQFSGSLRNVCALADLKLGRLLDTLDAWASANGLDEAAHPPERLPPTRLPERPVLELDLRRGAIRSIVWATGFRPDYRWLHLPVLDRKGRLRHDGGVVAPGLYALGLPFLRRRKSSFIHGAEDDARELTAHLVEHLRRSTTGRLVPVAGWTPPDHPPGWSIAPDPAAG</sequence>
<reference evidence="3 4" key="1">
    <citation type="submission" date="2018-05" db="EMBL/GenBank/DDBJ databases">
        <title>Spiribacter halobius sp. nov., a moderately halophilic bacterium isolated from marine solar saltern.</title>
        <authorList>
            <person name="Zheng W.-S."/>
            <person name="Lu D.-C."/>
            <person name="Du Z.-J."/>
        </authorList>
    </citation>
    <scope>NUCLEOTIDE SEQUENCE [LARGE SCALE GENOMIC DNA]</scope>
    <source>
        <strain evidence="3 4">E85</strain>
    </source>
</reference>
<dbReference type="RefSeq" id="WP_109677131.1">
    <property type="nucleotide sequence ID" value="NZ_CP086615.1"/>
</dbReference>
<proteinExistence type="predicted"/>
<evidence type="ECO:0000256" key="2">
    <source>
        <dbReference type="SAM" id="MobiDB-lite"/>
    </source>
</evidence>
<dbReference type="InterPro" id="IPR036188">
    <property type="entry name" value="FAD/NAD-bd_sf"/>
</dbReference>
<evidence type="ECO:0000313" key="3">
    <source>
        <dbReference type="EMBL" id="PWG64367.1"/>
    </source>
</evidence>
<protein>
    <submittedName>
        <fullName evidence="3">Pyridine nucleotide-disulfide oxidoreductase</fullName>
    </submittedName>
</protein>
<dbReference type="PANTHER" id="PTHR43539">
    <property type="entry name" value="FLAVIN-BINDING MONOOXYGENASE-LIKE PROTEIN (AFU_ORTHOLOGUE AFUA_4G09220)"/>
    <property type="match status" value="1"/>
</dbReference>